<dbReference type="CDD" id="cd00609">
    <property type="entry name" value="AAT_like"/>
    <property type="match status" value="1"/>
</dbReference>
<gene>
    <name evidence="8" type="ORF">JOC73_000247</name>
</gene>
<keyword evidence="3 6" id="KW-0032">Aminotransferase</keyword>
<feature type="domain" description="Aminotransferase class I/classII large" evidence="7">
    <location>
        <begin position="33"/>
        <end position="391"/>
    </location>
</feature>
<keyword evidence="5" id="KW-0663">Pyridoxal phosphate</keyword>
<keyword evidence="9" id="KW-1185">Reference proteome</keyword>
<dbReference type="InterPro" id="IPR015424">
    <property type="entry name" value="PyrdxlP-dep_Trfase"/>
</dbReference>
<evidence type="ECO:0000256" key="3">
    <source>
        <dbReference type="ARBA" id="ARBA00022576"/>
    </source>
</evidence>
<dbReference type="InterPro" id="IPR015422">
    <property type="entry name" value="PyrdxlP-dep_Trfase_small"/>
</dbReference>
<dbReference type="SUPFAM" id="SSF53383">
    <property type="entry name" value="PLP-dependent transferases"/>
    <property type="match status" value="1"/>
</dbReference>
<evidence type="ECO:0000313" key="8">
    <source>
        <dbReference type="EMBL" id="MBM7613739.1"/>
    </source>
</evidence>
<dbReference type="PANTHER" id="PTHR46383:SF1">
    <property type="entry name" value="ASPARTATE AMINOTRANSFERASE"/>
    <property type="match status" value="1"/>
</dbReference>
<dbReference type="InterPro" id="IPR015421">
    <property type="entry name" value="PyrdxlP-dep_Trfase_major"/>
</dbReference>
<evidence type="ECO:0000259" key="7">
    <source>
        <dbReference type="Pfam" id="PF00155"/>
    </source>
</evidence>
<evidence type="ECO:0000256" key="1">
    <source>
        <dbReference type="ARBA" id="ARBA00001933"/>
    </source>
</evidence>
<comment type="cofactor">
    <cofactor evidence="1 6">
        <name>pyridoxal 5'-phosphate</name>
        <dbReference type="ChEBI" id="CHEBI:597326"/>
    </cofactor>
</comment>
<comment type="caution">
    <text evidence="8">The sequence shown here is derived from an EMBL/GenBank/DDBJ whole genome shotgun (WGS) entry which is preliminary data.</text>
</comment>
<dbReference type="GO" id="GO:0004069">
    <property type="term" value="F:L-aspartate:2-oxoglutarate aminotransferase activity"/>
    <property type="evidence" value="ECO:0007669"/>
    <property type="project" value="UniProtKB-EC"/>
</dbReference>
<keyword evidence="4 6" id="KW-0808">Transferase</keyword>
<proteinExistence type="inferred from homology"/>
<dbReference type="EC" id="2.6.1.-" evidence="6"/>
<evidence type="ECO:0000256" key="5">
    <source>
        <dbReference type="ARBA" id="ARBA00022898"/>
    </source>
</evidence>
<organism evidence="8 9">
    <name type="scientific">Alkaliphilus hydrothermalis</name>
    <dbReference type="NCBI Taxonomy" id="1482730"/>
    <lineage>
        <taxon>Bacteria</taxon>
        <taxon>Bacillati</taxon>
        <taxon>Bacillota</taxon>
        <taxon>Clostridia</taxon>
        <taxon>Peptostreptococcales</taxon>
        <taxon>Natronincolaceae</taxon>
        <taxon>Alkaliphilus</taxon>
    </lineage>
</organism>
<evidence type="ECO:0000256" key="6">
    <source>
        <dbReference type="RuleBase" id="RU000481"/>
    </source>
</evidence>
<dbReference type="EMBL" id="JAFBEE010000001">
    <property type="protein sequence ID" value="MBM7613739.1"/>
    <property type="molecule type" value="Genomic_DNA"/>
</dbReference>
<evidence type="ECO:0000256" key="4">
    <source>
        <dbReference type="ARBA" id="ARBA00022679"/>
    </source>
</evidence>
<dbReference type="PRINTS" id="PR00753">
    <property type="entry name" value="ACCSYNTHASE"/>
</dbReference>
<dbReference type="RefSeq" id="WP_207755025.1">
    <property type="nucleotide sequence ID" value="NZ_JAFBEE010000001.1"/>
</dbReference>
<sequence>MNIKLSEKNQKIAASVTLAIDSKAKQMQAEGINVISFGVGEPDFNTPDHIKKAAIEAMDKGITRYTAASGLPKFREAICTKLKEDNGVEYTPDQIVVSNGAKQSLFNSLQAICNPGDEVIVPVPYWVSYVELVKMADAVPVFVESTEATEFKIRKEDLLAAITPKTKALLLNSPSNPTGSLYTREELEAIAEVAVEKNIIIIADEIYEKLAYDGAEHISIASLNEKIKDLTIIINGMSKAYAMTGWRIGYTASNSQIAKIMGNYQSHATSHPNTIAQYASIEALLGDQTPVEDMRQAFDERRKFMVERINSIDNISCITPKGAFYVMMNITQLMGKEIKGRKINGSMDFASLILEEGNVALVPGVAFGIEGFVRLSYANSIENIKEGLNRIEAIIKA</sequence>
<accession>A0ABS2NLC0</accession>
<comment type="similarity">
    <text evidence="2 6">Belongs to the class-I pyridoxal-phosphate-dependent aminotransferase family.</text>
</comment>
<name>A0ABS2NLC0_9FIRM</name>
<dbReference type="Gene3D" id="3.90.1150.10">
    <property type="entry name" value="Aspartate Aminotransferase, domain 1"/>
    <property type="match status" value="1"/>
</dbReference>
<dbReference type="PROSITE" id="PS00105">
    <property type="entry name" value="AA_TRANSFER_CLASS_1"/>
    <property type="match status" value="1"/>
</dbReference>
<dbReference type="Pfam" id="PF00155">
    <property type="entry name" value="Aminotran_1_2"/>
    <property type="match status" value="1"/>
</dbReference>
<dbReference type="Gene3D" id="3.40.640.10">
    <property type="entry name" value="Type I PLP-dependent aspartate aminotransferase-like (Major domain)"/>
    <property type="match status" value="1"/>
</dbReference>
<dbReference type="InterPro" id="IPR050596">
    <property type="entry name" value="AspAT/PAT-like"/>
</dbReference>
<dbReference type="InterPro" id="IPR004838">
    <property type="entry name" value="NHTrfase_class1_PyrdxlP-BS"/>
</dbReference>
<dbReference type="PANTHER" id="PTHR46383">
    <property type="entry name" value="ASPARTATE AMINOTRANSFERASE"/>
    <property type="match status" value="1"/>
</dbReference>
<dbReference type="InterPro" id="IPR004839">
    <property type="entry name" value="Aminotransferase_I/II_large"/>
</dbReference>
<evidence type="ECO:0000256" key="2">
    <source>
        <dbReference type="ARBA" id="ARBA00007441"/>
    </source>
</evidence>
<dbReference type="Proteomes" id="UP001314796">
    <property type="component" value="Unassembled WGS sequence"/>
</dbReference>
<evidence type="ECO:0000313" key="9">
    <source>
        <dbReference type="Proteomes" id="UP001314796"/>
    </source>
</evidence>
<protein>
    <recommendedName>
        <fullName evidence="6">Aminotransferase</fullName>
        <ecNumber evidence="6">2.6.1.-</ecNumber>
    </recommendedName>
</protein>
<reference evidence="8 9" key="1">
    <citation type="submission" date="2021-01" db="EMBL/GenBank/DDBJ databases">
        <title>Genomic Encyclopedia of Type Strains, Phase IV (KMG-IV): sequencing the most valuable type-strain genomes for metagenomic binning, comparative biology and taxonomic classification.</title>
        <authorList>
            <person name="Goeker M."/>
        </authorList>
    </citation>
    <scope>NUCLEOTIDE SEQUENCE [LARGE SCALE GENOMIC DNA]</scope>
    <source>
        <strain evidence="8 9">DSM 25890</strain>
    </source>
</reference>